<dbReference type="Proteomes" id="UP001501170">
    <property type="component" value="Unassembled WGS sequence"/>
</dbReference>
<organism evidence="1 2">
    <name type="scientific">Gordonia cholesterolivorans</name>
    <dbReference type="NCBI Taxonomy" id="559625"/>
    <lineage>
        <taxon>Bacteria</taxon>
        <taxon>Bacillati</taxon>
        <taxon>Actinomycetota</taxon>
        <taxon>Actinomycetes</taxon>
        <taxon>Mycobacteriales</taxon>
        <taxon>Gordoniaceae</taxon>
        <taxon>Gordonia</taxon>
    </lineage>
</organism>
<proteinExistence type="predicted"/>
<accession>A0ABN3H2D7</accession>
<name>A0ABN3H2D7_9ACTN</name>
<gene>
    <name evidence="1" type="ORF">GCM10009855_01580</name>
</gene>
<dbReference type="CDD" id="cd07812">
    <property type="entry name" value="SRPBCC"/>
    <property type="match status" value="1"/>
</dbReference>
<evidence type="ECO:0000313" key="2">
    <source>
        <dbReference type="Proteomes" id="UP001501170"/>
    </source>
</evidence>
<dbReference type="EMBL" id="BAAARB010000001">
    <property type="protein sequence ID" value="GAA2366005.1"/>
    <property type="molecule type" value="Genomic_DNA"/>
</dbReference>
<sequence>MAKTSDSIHVALSPEDAFKCAADLARYDDWLVLHDGWRSPLPAPDDLKKGTAVSSVVSVKGARVRFAWEIEKLDRPGEVVLKGNGKGGVKAKINLLVKPEGDGSRVTFLIDLGGLPLIGPAGKAAAMAVKGDIEKSLVKFNELFG</sequence>
<evidence type="ECO:0000313" key="1">
    <source>
        <dbReference type="EMBL" id="GAA2366005.1"/>
    </source>
</evidence>
<reference evidence="1 2" key="1">
    <citation type="journal article" date="2019" name="Int. J. Syst. Evol. Microbiol.">
        <title>The Global Catalogue of Microorganisms (GCM) 10K type strain sequencing project: providing services to taxonomists for standard genome sequencing and annotation.</title>
        <authorList>
            <consortium name="The Broad Institute Genomics Platform"/>
            <consortium name="The Broad Institute Genome Sequencing Center for Infectious Disease"/>
            <person name="Wu L."/>
            <person name="Ma J."/>
        </authorList>
    </citation>
    <scope>NUCLEOTIDE SEQUENCE [LARGE SCALE GENOMIC DNA]</scope>
    <source>
        <strain evidence="1 2">JCM 16227</strain>
    </source>
</reference>
<protein>
    <submittedName>
        <fullName evidence="1">SRPBCC family protein</fullName>
    </submittedName>
</protein>
<dbReference type="Pfam" id="PF10604">
    <property type="entry name" value="Polyketide_cyc2"/>
    <property type="match status" value="1"/>
</dbReference>
<dbReference type="Gene3D" id="3.30.530.20">
    <property type="match status" value="1"/>
</dbReference>
<dbReference type="InterPro" id="IPR023393">
    <property type="entry name" value="START-like_dom_sf"/>
</dbReference>
<comment type="caution">
    <text evidence="1">The sequence shown here is derived from an EMBL/GenBank/DDBJ whole genome shotgun (WGS) entry which is preliminary data.</text>
</comment>
<dbReference type="SUPFAM" id="SSF55961">
    <property type="entry name" value="Bet v1-like"/>
    <property type="match status" value="1"/>
</dbReference>
<dbReference type="InterPro" id="IPR019587">
    <property type="entry name" value="Polyketide_cyclase/dehydratase"/>
</dbReference>
<dbReference type="RefSeq" id="WP_006894629.1">
    <property type="nucleotide sequence ID" value="NZ_BAAARB010000001.1"/>
</dbReference>
<keyword evidence="2" id="KW-1185">Reference proteome</keyword>